<name>A0A9J6BIG6_POLVA</name>
<dbReference type="AlphaFoldDB" id="A0A9J6BIG6"/>
<accession>A0A9J6BIG6</accession>
<comment type="caution">
    <text evidence="2">The sequence shown here is derived from an EMBL/GenBank/DDBJ whole genome shotgun (WGS) entry which is preliminary data.</text>
</comment>
<keyword evidence="1" id="KW-0732">Signal</keyword>
<organism evidence="2 3">
    <name type="scientific">Polypedilum vanderplanki</name>
    <name type="common">Sleeping chironomid midge</name>
    <dbReference type="NCBI Taxonomy" id="319348"/>
    <lineage>
        <taxon>Eukaryota</taxon>
        <taxon>Metazoa</taxon>
        <taxon>Ecdysozoa</taxon>
        <taxon>Arthropoda</taxon>
        <taxon>Hexapoda</taxon>
        <taxon>Insecta</taxon>
        <taxon>Pterygota</taxon>
        <taxon>Neoptera</taxon>
        <taxon>Endopterygota</taxon>
        <taxon>Diptera</taxon>
        <taxon>Nematocera</taxon>
        <taxon>Chironomoidea</taxon>
        <taxon>Chironomidae</taxon>
        <taxon>Chironominae</taxon>
        <taxon>Polypedilum</taxon>
        <taxon>Polypedilum</taxon>
    </lineage>
</organism>
<dbReference type="Proteomes" id="UP001107558">
    <property type="component" value="Chromosome 4"/>
</dbReference>
<proteinExistence type="predicted"/>
<dbReference type="EMBL" id="JADBJN010000004">
    <property type="protein sequence ID" value="KAG5669351.1"/>
    <property type="molecule type" value="Genomic_DNA"/>
</dbReference>
<protein>
    <submittedName>
        <fullName evidence="2">Uncharacterized protein</fullName>
    </submittedName>
</protein>
<evidence type="ECO:0000256" key="1">
    <source>
        <dbReference type="SAM" id="SignalP"/>
    </source>
</evidence>
<evidence type="ECO:0000313" key="3">
    <source>
        <dbReference type="Proteomes" id="UP001107558"/>
    </source>
</evidence>
<sequence length="207" mass="24752">MNSIPVITILIFLSLQLSLAADKSINTRRIPKVKSSRAITELFAKTDKKCFQEKVGKIMTVDEVFEAYEYYRKDFYAIAFCIPDQFYYDEYDLILEKVKTNFFTEILDCFQASIYFMDERKIYFRDFDENGREERNEECQRIFNENRENFKEILKDFHVFPIAVPHFEVILYPIIILANGNNTNEEIILERNDFIAKIKEMHETTLH</sequence>
<evidence type="ECO:0000313" key="2">
    <source>
        <dbReference type="EMBL" id="KAG5669351.1"/>
    </source>
</evidence>
<reference evidence="2" key="1">
    <citation type="submission" date="2021-03" db="EMBL/GenBank/DDBJ databases">
        <title>Chromosome level genome of the anhydrobiotic midge Polypedilum vanderplanki.</title>
        <authorList>
            <person name="Yoshida Y."/>
            <person name="Kikawada T."/>
            <person name="Gusev O."/>
        </authorList>
    </citation>
    <scope>NUCLEOTIDE SEQUENCE</scope>
    <source>
        <strain evidence="2">NIAS01</strain>
        <tissue evidence="2">Whole body or cell culture</tissue>
    </source>
</reference>
<gene>
    <name evidence="2" type="ORF">PVAND_017239</name>
</gene>
<keyword evidence="3" id="KW-1185">Reference proteome</keyword>
<feature type="chain" id="PRO_5039891438" evidence="1">
    <location>
        <begin position="21"/>
        <end position="207"/>
    </location>
</feature>
<feature type="signal peptide" evidence="1">
    <location>
        <begin position="1"/>
        <end position="20"/>
    </location>
</feature>